<feature type="domain" description="ABC transporter" evidence="4">
    <location>
        <begin position="13"/>
        <end position="235"/>
    </location>
</feature>
<dbReference type="EMBL" id="CP137555">
    <property type="protein sequence ID" value="WOX05531.1"/>
    <property type="molecule type" value="Genomic_DNA"/>
</dbReference>
<proteinExistence type="predicted"/>
<evidence type="ECO:0000313" key="6">
    <source>
        <dbReference type="Proteomes" id="UP001302477"/>
    </source>
</evidence>
<keyword evidence="2" id="KW-0547">Nucleotide-binding</keyword>
<dbReference type="InterPro" id="IPR015854">
    <property type="entry name" value="ABC_transpr_LolD-like"/>
</dbReference>
<dbReference type="InterPro" id="IPR003593">
    <property type="entry name" value="AAA+_ATPase"/>
</dbReference>
<keyword evidence="6" id="KW-1185">Reference proteome</keyword>
<dbReference type="Proteomes" id="UP001302477">
    <property type="component" value="Chromosome"/>
</dbReference>
<dbReference type="KEGG" id="mpaf:R5R33_17600"/>
<dbReference type="InterPro" id="IPR017911">
    <property type="entry name" value="MacB-like_ATP-bd"/>
</dbReference>
<dbReference type="InterPro" id="IPR017871">
    <property type="entry name" value="ABC_transporter-like_CS"/>
</dbReference>
<dbReference type="PANTHER" id="PTHR24220:SF659">
    <property type="entry name" value="TRANSPORTER, PUTATIVE-RELATED"/>
    <property type="match status" value="1"/>
</dbReference>
<dbReference type="GO" id="GO:0005886">
    <property type="term" value="C:plasma membrane"/>
    <property type="evidence" value="ECO:0007669"/>
    <property type="project" value="TreeGrafter"/>
</dbReference>
<dbReference type="PANTHER" id="PTHR24220">
    <property type="entry name" value="IMPORT ATP-BINDING PROTEIN"/>
    <property type="match status" value="1"/>
</dbReference>
<dbReference type="InterPro" id="IPR027417">
    <property type="entry name" value="P-loop_NTPase"/>
</dbReference>
<organism evidence="5 6">
    <name type="scientific">Microbulbifer pacificus</name>
    <dbReference type="NCBI Taxonomy" id="407164"/>
    <lineage>
        <taxon>Bacteria</taxon>
        <taxon>Pseudomonadati</taxon>
        <taxon>Pseudomonadota</taxon>
        <taxon>Gammaproteobacteria</taxon>
        <taxon>Cellvibrionales</taxon>
        <taxon>Microbulbiferaceae</taxon>
        <taxon>Microbulbifer</taxon>
    </lineage>
</organism>
<keyword evidence="3 5" id="KW-0067">ATP-binding</keyword>
<accession>A0AAU0MZT7</accession>
<gene>
    <name evidence="5" type="ORF">R5R33_17600</name>
</gene>
<evidence type="ECO:0000313" key="5">
    <source>
        <dbReference type="EMBL" id="WOX05531.1"/>
    </source>
</evidence>
<evidence type="ECO:0000256" key="1">
    <source>
        <dbReference type="ARBA" id="ARBA00022448"/>
    </source>
</evidence>
<keyword evidence="1" id="KW-0813">Transport</keyword>
<dbReference type="AlphaFoldDB" id="A0AAU0MZT7"/>
<dbReference type="Pfam" id="PF00005">
    <property type="entry name" value="ABC_tran"/>
    <property type="match status" value="1"/>
</dbReference>
<reference evidence="5 6" key="1">
    <citation type="submission" date="2023-10" db="EMBL/GenBank/DDBJ databases">
        <title>Description of Microbulbifer bruguierae sp. nov., isolated from the sediments of mangrove plant Bruguiera sexangula and comparative genomic analyses of the genus Microbulbifer.</title>
        <authorList>
            <person name="Long M."/>
        </authorList>
    </citation>
    <scope>NUCLEOTIDE SEQUENCE [LARGE SCALE GENOMIC DNA]</scope>
    <source>
        <strain evidence="5 6">SPO729</strain>
    </source>
</reference>
<dbReference type="GO" id="GO:0005524">
    <property type="term" value="F:ATP binding"/>
    <property type="evidence" value="ECO:0007669"/>
    <property type="project" value="UniProtKB-KW"/>
</dbReference>
<dbReference type="PROSITE" id="PS00211">
    <property type="entry name" value="ABC_TRANSPORTER_1"/>
    <property type="match status" value="1"/>
</dbReference>
<evidence type="ECO:0000259" key="4">
    <source>
        <dbReference type="PROSITE" id="PS50893"/>
    </source>
</evidence>
<dbReference type="InterPro" id="IPR003439">
    <property type="entry name" value="ABC_transporter-like_ATP-bd"/>
</dbReference>
<name>A0AAU0MZT7_9GAMM</name>
<dbReference type="SUPFAM" id="SSF52540">
    <property type="entry name" value="P-loop containing nucleoside triphosphate hydrolases"/>
    <property type="match status" value="1"/>
</dbReference>
<sequence length="235" mass="25506">MSLPRRPMNDALIQARKLSKSYHNGREQICVLRGVSFALRRGEAVAVIGPSGSGKSTLLNLLNGLLAPDSGELRVFGNPHTALTEGDWAEFRRTRIATLFQDGNLIPTLTVARNIAFRAGLAGLQQHAGEALLQQLGIADTAQRYPDQLSGGQQQRAALACAFAMQPQLILADEPTGSLDYATAQRVAPLFFDAIRERAVGALIVTHNPELAERCDRILELREGDLRPWDSAVSS</sequence>
<protein>
    <submittedName>
        <fullName evidence="5">ABC transporter ATP-binding protein</fullName>
    </submittedName>
</protein>
<dbReference type="Gene3D" id="3.40.50.300">
    <property type="entry name" value="P-loop containing nucleotide triphosphate hydrolases"/>
    <property type="match status" value="1"/>
</dbReference>
<dbReference type="CDD" id="cd03255">
    <property type="entry name" value="ABC_MJ0796_LolCDE_FtsE"/>
    <property type="match status" value="1"/>
</dbReference>
<evidence type="ECO:0000256" key="3">
    <source>
        <dbReference type="ARBA" id="ARBA00022840"/>
    </source>
</evidence>
<dbReference type="RefSeq" id="WP_318954001.1">
    <property type="nucleotide sequence ID" value="NZ_CP137555.1"/>
</dbReference>
<dbReference type="GO" id="GO:0016887">
    <property type="term" value="F:ATP hydrolysis activity"/>
    <property type="evidence" value="ECO:0007669"/>
    <property type="project" value="InterPro"/>
</dbReference>
<dbReference type="SMART" id="SM00382">
    <property type="entry name" value="AAA"/>
    <property type="match status" value="1"/>
</dbReference>
<dbReference type="GO" id="GO:0022857">
    <property type="term" value="F:transmembrane transporter activity"/>
    <property type="evidence" value="ECO:0007669"/>
    <property type="project" value="TreeGrafter"/>
</dbReference>
<dbReference type="PROSITE" id="PS50893">
    <property type="entry name" value="ABC_TRANSPORTER_2"/>
    <property type="match status" value="1"/>
</dbReference>
<evidence type="ECO:0000256" key="2">
    <source>
        <dbReference type="ARBA" id="ARBA00022741"/>
    </source>
</evidence>